<dbReference type="GO" id="GO:0003676">
    <property type="term" value="F:nucleic acid binding"/>
    <property type="evidence" value="ECO:0007669"/>
    <property type="project" value="InterPro"/>
</dbReference>
<evidence type="ECO:0000256" key="2">
    <source>
        <dbReference type="HAMAP-Rule" id="MF_00048"/>
    </source>
</evidence>
<dbReference type="PANTHER" id="PTHR34039:SF1">
    <property type="entry name" value="UPF0102 PROTEIN YRAN"/>
    <property type="match status" value="1"/>
</dbReference>
<dbReference type="KEGG" id="mmyr:MXMO3_00244"/>
<dbReference type="InterPro" id="IPR011335">
    <property type="entry name" value="Restrct_endonuc-II-like"/>
</dbReference>
<name>A0A2R4M9W1_9HYPH</name>
<dbReference type="Pfam" id="PF02021">
    <property type="entry name" value="UPF0102"/>
    <property type="match status" value="1"/>
</dbReference>
<proteinExistence type="inferred from homology"/>
<evidence type="ECO:0000313" key="3">
    <source>
        <dbReference type="EMBL" id="AVX02792.1"/>
    </source>
</evidence>
<dbReference type="InterPro" id="IPR011856">
    <property type="entry name" value="tRNA_endonuc-like_dom_sf"/>
</dbReference>
<reference evidence="3 4" key="1">
    <citation type="submission" date="2017-05" db="EMBL/GenBank/DDBJ databases">
        <title>Genome Analysis of Maritalea myrionectae HL2708#5.</title>
        <authorList>
            <consortium name="Cotde Inc.-PKNU"/>
            <person name="Jang D."/>
            <person name="Oh H.-M."/>
        </authorList>
    </citation>
    <scope>NUCLEOTIDE SEQUENCE [LARGE SCALE GENOMIC DNA]</scope>
    <source>
        <strain evidence="3 4">HL2708#5</strain>
    </source>
</reference>
<keyword evidence="4" id="KW-1185">Reference proteome</keyword>
<dbReference type="AlphaFoldDB" id="A0A2R4M9W1"/>
<evidence type="ECO:0000313" key="4">
    <source>
        <dbReference type="Proteomes" id="UP000258927"/>
    </source>
</evidence>
<dbReference type="HAMAP" id="MF_00048">
    <property type="entry name" value="UPF0102"/>
    <property type="match status" value="1"/>
</dbReference>
<dbReference type="EMBL" id="CP021330">
    <property type="protein sequence ID" value="AVX02792.1"/>
    <property type="molecule type" value="Genomic_DNA"/>
</dbReference>
<organism evidence="3 4">
    <name type="scientific">Maritalea myrionectae</name>
    <dbReference type="NCBI Taxonomy" id="454601"/>
    <lineage>
        <taxon>Bacteria</taxon>
        <taxon>Pseudomonadati</taxon>
        <taxon>Pseudomonadota</taxon>
        <taxon>Alphaproteobacteria</taxon>
        <taxon>Hyphomicrobiales</taxon>
        <taxon>Devosiaceae</taxon>
        <taxon>Maritalea</taxon>
    </lineage>
</organism>
<dbReference type="NCBIfam" id="NF009151">
    <property type="entry name" value="PRK12497.1-5"/>
    <property type="match status" value="1"/>
</dbReference>
<dbReference type="Gene3D" id="3.40.1350.10">
    <property type="match status" value="1"/>
</dbReference>
<dbReference type="RefSeq" id="WP_027835776.1">
    <property type="nucleotide sequence ID" value="NZ_CP021330.1"/>
</dbReference>
<comment type="similarity">
    <text evidence="1 2">Belongs to the UPF0102 family.</text>
</comment>
<sequence length="125" mass="14525">MIHRRQQAERFGRKSEGVAELFLRLKGCRILARRVKTPVGELDLVAQRGQSLVFVEVKARRGVGALEMALAQIKPHRHRRAAQYWLARNQQYASHQKQFDVIGLAPWRWPIHIQNAFQAEDIYEG</sequence>
<evidence type="ECO:0000256" key="1">
    <source>
        <dbReference type="ARBA" id="ARBA00006738"/>
    </source>
</evidence>
<dbReference type="PANTHER" id="PTHR34039">
    <property type="entry name" value="UPF0102 PROTEIN YRAN"/>
    <property type="match status" value="1"/>
</dbReference>
<dbReference type="Proteomes" id="UP000258927">
    <property type="component" value="Chromosome"/>
</dbReference>
<gene>
    <name evidence="3" type="ORF">MXMO3_00244</name>
</gene>
<accession>A0A2R4M9W1</accession>
<protein>
    <recommendedName>
        <fullName evidence="2">UPF0102 protein MXMO3_00244</fullName>
    </recommendedName>
</protein>
<dbReference type="InterPro" id="IPR003509">
    <property type="entry name" value="UPF0102_YraN-like"/>
</dbReference>
<dbReference type="STRING" id="1122213.GCA_000423365_02958"/>
<dbReference type="SUPFAM" id="SSF52980">
    <property type="entry name" value="Restriction endonuclease-like"/>
    <property type="match status" value="1"/>
</dbReference>